<keyword evidence="4 8" id="KW-0812">Transmembrane</keyword>
<evidence type="ECO:0000256" key="5">
    <source>
        <dbReference type="ARBA" id="ARBA00022989"/>
    </source>
</evidence>
<dbReference type="GO" id="GO:0022857">
    <property type="term" value="F:transmembrane transporter activity"/>
    <property type="evidence" value="ECO:0007669"/>
    <property type="project" value="InterPro"/>
</dbReference>
<dbReference type="PANTHER" id="PTHR31806:SF5">
    <property type="entry name" value="PURINE-CYTOSINE PERMEASE FCY21"/>
    <property type="match status" value="1"/>
</dbReference>
<sequence length="547" mass="59018">MSRAVFSETKEPDEQLDADVEKLSTEATAETDIQRLPEEISERATFLQRIIIQLTKWGLETNGIVPIPAEERKDPRIYQMFLMWFSANLNILTLTTGTAGPAYYGLGIRDSLLVILDMCLSGVLVSPGVFGPKLGTRGMVQARFSWGYYGALIPSVLVTVTLQGYLILNTIVGGQTLGSVSTHLNNTLGIVIIGLVTLLVVFSGYKVLHWYQTFIWIPNVVAFVVMLGVSGRHLVQAPVTGTAPAPASVLMTFGAALGASVVNWSPLMPDQGIYHDHTASTWKIFWYSYLGLLLSIMPAHMLGAAWTAGAAFVPAWKAGLGNGNDIGGLLAAVLAPAGGFGKFLLVLLSLTTPSQCAPAMYTVCNSFMTLAPVCAKIPRFLLAGASTVIIIPVAIVGSDTFYAIFSDILGFIGYWLAPFCAVVLTEHVVFRRGCWAAYDVAGAWDHAGHPNLPRGYAAVCTFAATVGFIVLCMQKQWWTGPLARTGTGDVGMLLGFVVGVLVYLCARWLELRWLCMKNTICQLCHPFQQSPRASARSRPAPATGKCL</sequence>
<feature type="transmembrane region" description="Helical" evidence="8">
    <location>
        <begin position="401"/>
        <end position="424"/>
    </location>
</feature>
<dbReference type="PANTHER" id="PTHR31806">
    <property type="entry name" value="PURINE-CYTOSINE PERMEASE FCY2-RELATED"/>
    <property type="match status" value="1"/>
</dbReference>
<evidence type="ECO:0000256" key="1">
    <source>
        <dbReference type="ARBA" id="ARBA00004141"/>
    </source>
</evidence>
<dbReference type="GeneID" id="36324724"/>
<evidence type="ECO:0000256" key="3">
    <source>
        <dbReference type="ARBA" id="ARBA00022448"/>
    </source>
</evidence>
<feature type="transmembrane region" description="Helical" evidence="8">
    <location>
        <begin position="326"/>
        <end position="350"/>
    </location>
</feature>
<dbReference type="Gene3D" id="1.10.4160.10">
    <property type="entry name" value="Hydantoin permease"/>
    <property type="match status" value="1"/>
</dbReference>
<dbReference type="STRING" id="670580.A0A1X6MPJ6"/>
<keyword evidence="5 8" id="KW-1133">Transmembrane helix</keyword>
<evidence type="ECO:0000256" key="6">
    <source>
        <dbReference type="ARBA" id="ARBA00023136"/>
    </source>
</evidence>
<organism evidence="9 10">
    <name type="scientific">Postia placenta MAD-698-R-SB12</name>
    <dbReference type="NCBI Taxonomy" id="670580"/>
    <lineage>
        <taxon>Eukaryota</taxon>
        <taxon>Fungi</taxon>
        <taxon>Dikarya</taxon>
        <taxon>Basidiomycota</taxon>
        <taxon>Agaricomycotina</taxon>
        <taxon>Agaricomycetes</taxon>
        <taxon>Polyporales</taxon>
        <taxon>Adustoporiaceae</taxon>
        <taxon>Rhodonia</taxon>
    </lineage>
</organism>
<dbReference type="InterPro" id="IPR001248">
    <property type="entry name" value="Pur-cyt_permease"/>
</dbReference>
<dbReference type="InterPro" id="IPR026030">
    <property type="entry name" value="Pur-cyt_permease_Fcy2/21/22"/>
</dbReference>
<feature type="transmembrane region" description="Helical" evidence="8">
    <location>
        <begin position="146"/>
        <end position="168"/>
    </location>
</feature>
<evidence type="ECO:0000256" key="4">
    <source>
        <dbReference type="ARBA" id="ARBA00022692"/>
    </source>
</evidence>
<keyword evidence="3 7" id="KW-0813">Transport</keyword>
<feature type="transmembrane region" description="Helical" evidence="8">
    <location>
        <begin position="247"/>
        <end position="264"/>
    </location>
</feature>
<dbReference type="PIRSF" id="PIRSF002744">
    <property type="entry name" value="Pur-cyt_permease"/>
    <property type="match status" value="1"/>
</dbReference>
<proteinExistence type="inferred from homology"/>
<evidence type="ECO:0008006" key="11">
    <source>
        <dbReference type="Google" id="ProtNLM"/>
    </source>
</evidence>
<keyword evidence="10" id="KW-1185">Reference proteome</keyword>
<feature type="transmembrane region" description="Helical" evidence="8">
    <location>
        <begin position="188"/>
        <end position="208"/>
    </location>
</feature>
<accession>A0A1X6MPJ6</accession>
<reference evidence="9 10" key="1">
    <citation type="submission" date="2017-04" db="EMBL/GenBank/DDBJ databases">
        <title>Genome Sequence of the Model Brown-Rot Fungus Postia placenta SB12.</title>
        <authorList>
            <consortium name="DOE Joint Genome Institute"/>
            <person name="Gaskell J."/>
            <person name="Kersten P."/>
            <person name="Larrondo L.F."/>
            <person name="Canessa P."/>
            <person name="Martinez D."/>
            <person name="Hibbett D."/>
            <person name="Schmoll M."/>
            <person name="Kubicek C.P."/>
            <person name="Martinez A.T."/>
            <person name="Yadav J."/>
            <person name="Master E."/>
            <person name="Magnuson J.K."/>
            <person name="James T."/>
            <person name="Yaver D."/>
            <person name="Berka R."/>
            <person name="Labutti K."/>
            <person name="Lipzen A."/>
            <person name="Aerts A."/>
            <person name="Barry K."/>
            <person name="Henrissat B."/>
            <person name="Blanchette R."/>
            <person name="Grigoriev I."/>
            <person name="Cullen D."/>
        </authorList>
    </citation>
    <scope>NUCLEOTIDE SEQUENCE [LARGE SCALE GENOMIC DNA]</scope>
    <source>
        <strain evidence="9 10">MAD-698-R-SB12</strain>
    </source>
</reference>
<feature type="transmembrane region" description="Helical" evidence="8">
    <location>
        <begin position="490"/>
        <end position="509"/>
    </location>
</feature>
<dbReference type="Pfam" id="PF02133">
    <property type="entry name" value="Transp_cyt_pur"/>
    <property type="match status" value="1"/>
</dbReference>
<dbReference type="OrthoDB" id="2116389at2759"/>
<gene>
    <name evidence="9" type="ORF">POSPLADRAFT_1049532</name>
</gene>
<dbReference type="Proteomes" id="UP000194127">
    <property type="component" value="Unassembled WGS sequence"/>
</dbReference>
<evidence type="ECO:0000313" key="9">
    <source>
        <dbReference type="EMBL" id="OSX58321.1"/>
    </source>
</evidence>
<feature type="transmembrane region" description="Helical" evidence="8">
    <location>
        <begin position="284"/>
        <end position="306"/>
    </location>
</feature>
<evidence type="ECO:0000313" key="10">
    <source>
        <dbReference type="Proteomes" id="UP000194127"/>
    </source>
</evidence>
<dbReference type="AlphaFoldDB" id="A0A1X6MPJ6"/>
<feature type="transmembrane region" description="Helical" evidence="8">
    <location>
        <begin position="215"/>
        <end position="235"/>
    </location>
</feature>
<name>A0A1X6MPJ6_9APHY</name>
<dbReference type="GO" id="GO:0005886">
    <property type="term" value="C:plasma membrane"/>
    <property type="evidence" value="ECO:0007669"/>
    <property type="project" value="TreeGrafter"/>
</dbReference>
<comment type="subcellular location">
    <subcellularLocation>
        <location evidence="1">Membrane</location>
        <topology evidence="1">Multi-pass membrane protein</topology>
    </subcellularLocation>
</comment>
<feature type="transmembrane region" description="Helical" evidence="8">
    <location>
        <begin position="81"/>
        <end position="106"/>
    </location>
</feature>
<evidence type="ECO:0000256" key="7">
    <source>
        <dbReference type="PIRNR" id="PIRNR002744"/>
    </source>
</evidence>
<protein>
    <recommendedName>
        <fullName evidence="11">Purine-cytosine permease</fullName>
    </recommendedName>
</protein>
<keyword evidence="6 7" id="KW-0472">Membrane</keyword>
<feature type="transmembrane region" description="Helical" evidence="8">
    <location>
        <begin position="456"/>
        <end position="478"/>
    </location>
</feature>
<dbReference type="RefSeq" id="XP_024335115.1">
    <property type="nucleotide sequence ID" value="XM_024479774.1"/>
</dbReference>
<evidence type="ECO:0000256" key="8">
    <source>
        <dbReference type="SAM" id="Phobius"/>
    </source>
</evidence>
<comment type="similarity">
    <text evidence="2 7">Belongs to the purine-cytosine permease (2.A.39) family.</text>
</comment>
<feature type="transmembrane region" description="Helical" evidence="8">
    <location>
        <begin position="112"/>
        <end position="134"/>
    </location>
</feature>
<evidence type="ECO:0000256" key="2">
    <source>
        <dbReference type="ARBA" id="ARBA00008974"/>
    </source>
</evidence>
<dbReference type="EMBL" id="KZ110605">
    <property type="protein sequence ID" value="OSX58321.1"/>
    <property type="molecule type" value="Genomic_DNA"/>
</dbReference>
<feature type="transmembrane region" description="Helical" evidence="8">
    <location>
        <begin position="377"/>
        <end position="395"/>
    </location>
</feature>